<evidence type="ECO:0000313" key="4">
    <source>
        <dbReference type="EMBL" id="KRX02303.1"/>
    </source>
</evidence>
<dbReference type="InParanoid" id="A0A0V0QJ30"/>
<dbReference type="InterPro" id="IPR001680">
    <property type="entry name" value="WD40_rpt"/>
</dbReference>
<keyword evidence="5" id="KW-1185">Reference proteome</keyword>
<comment type="caution">
    <text evidence="4">The sequence shown here is derived from an EMBL/GenBank/DDBJ whole genome shotgun (WGS) entry which is preliminary data.</text>
</comment>
<dbReference type="PROSITE" id="PS50294">
    <property type="entry name" value="WD_REPEATS_REGION"/>
    <property type="match status" value="1"/>
</dbReference>
<proteinExistence type="predicted"/>
<dbReference type="Proteomes" id="UP000054937">
    <property type="component" value="Unassembled WGS sequence"/>
</dbReference>
<gene>
    <name evidence="4" type="ORF">PPERSA_09920</name>
</gene>
<dbReference type="InterPro" id="IPR042453">
    <property type="entry name" value="WDR53"/>
</dbReference>
<protein>
    <submittedName>
        <fullName evidence="4">WD40-repeat-containing domain</fullName>
    </submittedName>
</protein>
<accession>A0A0V0QJ30</accession>
<evidence type="ECO:0000256" key="2">
    <source>
        <dbReference type="ARBA" id="ARBA00022737"/>
    </source>
</evidence>
<dbReference type="PANTHER" id="PTHR44666:SF1">
    <property type="entry name" value="WD REPEAT-CONTAINING PROTEIN 53"/>
    <property type="match status" value="1"/>
</dbReference>
<keyword evidence="1 3" id="KW-0853">WD repeat</keyword>
<name>A0A0V0QJ30_PSEPJ</name>
<dbReference type="InterPro" id="IPR015943">
    <property type="entry name" value="WD40/YVTN_repeat-like_dom_sf"/>
</dbReference>
<dbReference type="PROSITE" id="PS00678">
    <property type="entry name" value="WD_REPEATS_1"/>
    <property type="match status" value="1"/>
</dbReference>
<dbReference type="InterPro" id="IPR019775">
    <property type="entry name" value="WD40_repeat_CS"/>
</dbReference>
<dbReference type="EMBL" id="LDAU01000155">
    <property type="protein sequence ID" value="KRX02303.1"/>
    <property type="molecule type" value="Genomic_DNA"/>
</dbReference>
<dbReference type="OrthoDB" id="284782at2759"/>
<evidence type="ECO:0000256" key="3">
    <source>
        <dbReference type="PROSITE-ProRule" id="PRU00221"/>
    </source>
</evidence>
<dbReference type="PROSITE" id="PS50082">
    <property type="entry name" value="WD_REPEATS_2"/>
    <property type="match status" value="1"/>
</dbReference>
<organism evidence="4 5">
    <name type="scientific">Pseudocohnilembus persalinus</name>
    <name type="common">Ciliate</name>
    <dbReference type="NCBI Taxonomy" id="266149"/>
    <lineage>
        <taxon>Eukaryota</taxon>
        <taxon>Sar</taxon>
        <taxon>Alveolata</taxon>
        <taxon>Ciliophora</taxon>
        <taxon>Intramacronucleata</taxon>
        <taxon>Oligohymenophorea</taxon>
        <taxon>Scuticociliatia</taxon>
        <taxon>Philasterida</taxon>
        <taxon>Pseudocohnilembidae</taxon>
        <taxon>Pseudocohnilembus</taxon>
    </lineage>
</organism>
<dbReference type="Pfam" id="PF00400">
    <property type="entry name" value="WD40"/>
    <property type="match status" value="1"/>
</dbReference>
<sequence length="205" mass="23542">MEKTQSKNSNNKKFNLATSTVYVDQKQGHFDSVISVAVNEHDPSNNIIASCSDDKSVRLWDLRQKNSFKLYRDPEFCEEFSNLVFTPNDTIIASSLKTVFGFDLKMDKIIVDKAIIKSKAGNDLINSIAIDKKGRYLSIVDDEGDATIFDPYTLETKAILEMQHKNICYTTDFVYQDQNYENALCIQKLNMLIFLIKKYFLNFQA</sequence>
<dbReference type="InterPro" id="IPR036322">
    <property type="entry name" value="WD40_repeat_dom_sf"/>
</dbReference>
<feature type="repeat" description="WD" evidence="3">
    <location>
        <begin position="26"/>
        <end position="70"/>
    </location>
</feature>
<keyword evidence="2" id="KW-0677">Repeat</keyword>
<evidence type="ECO:0000256" key="1">
    <source>
        <dbReference type="ARBA" id="ARBA00022574"/>
    </source>
</evidence>
<dbReference type="AlphaFoldDB" id="A0A0V0QJ30"/>
<dbReference type="SMART" id="SM00320">
    <property type="entry name" value="WD40"/>
    <property type="match status" value="2"/>
</dbReference>
<reference evidence="4 5" key="1">
    <citation type="journal article" date="2015" name="Sci. Rep.">
        <title>Genome of the facultative scuticociliatosis pathogen Pseudocohnilembus persalinus provides insight into its virulence through horizontal gene transfer.</title>
        <authorList>
            <person name="Xiong J."/>
            <person name="Wang G."/>
            <person name="Cheng J."/>
            <person name="Tian M."/>
            <person name="Pan X."/>
            <person name="Warren A."/>
            <person name="Jiang C."/>
            <person name="Yuan D."/>
            <person name="Miao W."/>
        </authorList>
    </citation>
    <scope>NUCLEOTIDE SEQUENCE [LARGE SCALE GENOMIC DNA]</scope>
    <source>
        <strain evidence="4">36N120E</strain>
    </source>
</reference>
<dbReference type="Gene3D" id="2.130.10.10">
    <property type="entry name" value="YVTN repeat-like/Quinoprotein amine dehydrogenase"/>
    <property type="match status" value="1"/>
</dbReference>
<dbReference type="PANTHER" id="PTHR44666">
    <property type="entry name" value="WD REPEAT-CONTAINING PROTEIN 53"/>
    <property type="match status" value="1"/>
</dbReference>
<evidence type="ECO:0000313" key="5">
    <source>
        <dbReference type="Proteomes" id="UP000054937"/>
    </source>
</evidence>
<dbReference type="SUPFAM" id="SSF50978">
    <property type="entry name" value="WD40 repeat-like"/>
    <property type="match status" value="1"/>
</dbReference>